<evidence type="ECO:0000256" key="2">
    <source>
        <dbReference type="SAM" id="MobiDB-lite"/>
    </source>
</evidence>
<evidence type="ECO:0000259" key="3">
    <source>
        <dbReference type="PROSITE" id="PS50245"/>
    </source>
</evidence>
<feature type="compositionally biased region" description="Basic and acidic residues" evidence="2">
    <location>
        <begin position="965"/>
        <end position="981"/>
    </location>
</feature>
<feature type="region of interest" description="Disordered" evidence="2">
    <location>
        <begin position="965"/>
        <end position="1000"/>
    </location>
</feature>
<dbReference type="PANTHER" id="PTHR23159:SF31">
    <property type="entry name" value="CENTROSOME-ASSOCIATED PROTEIN CEP250 ISOFORM X1"/>
    <property type="match status" value="1"/>
</dbReference>
<feature type="region of interest" description="Disordered" evidence="2">
    <location>
        <begin position="540"/>
        <end position="569"/>
    </location>
</feature>
<gene>
    <name evidence="4" type="ORF">Clacol_000726</name>
</gene>
<evidence type="ECO:0000256" key="1">
    <source>
        <dbReference type="SAM" id="Coils"/>
    </source>
</evidence>
<sequence>MAYPSATSTTPASAAASRGRIPTPSRLVGSSIPTPGRSRAGSVVNASGPAYTPLESPGMTKALLEAIRANDPKQHRTNKMSENVSPNSSPTSQSNGLSFATSGRRSVAKSGPPSSINTTGSTSTRTAGSAPKTPITSTKPSYSFTPRASTSSNATSTSRPGSRQSDVRDIRSKPVKDSSFEPGDGVRIESLGMEGTLRYVGAIEGKPGVWAGVELAPGFAGRGKNDGTVNGVSYFNCAAKSGVFVAINKLSAPIRRPSSVASSRDGGRATPLLFGASTNGRATPALSNGGRVTPAMSANGRVTPARSISTSGRITPSSFGTPGVRPRQSIAAPGLTPAAKPRKSTVPDTSFTAGSRASKYLNMTAQELSSVKNAERSTTSTVANRANGKSPSPPRSTLPGSPFATPKAPSTSRPTIMGIPTPGVIKSRPSLGTYGHGGAGTPRSGRKTDMPPPSSPVSPTKRLLASSPSQGKLGLGFGASLTAASPSRRLVTPTSPSPRRLVTPTGSEYSVGGDDKDKIDHIADLEARNRELQERIAALTSGSNGGISPLSDTLLAAPSPSPPPPPSSTAFYNTALEEEKARTTAAQARISELETQVRFHERAVKERESRLESAGRDLKSKGEEIERVRAENEARIRELTSKLNDAEALVGNLRAAVEEVREGKKEETEAIVGAKDKEIELLNGKVARLVSEFEEERRELITQIEELRKAGQETIALYEEKLDGAETKRWEMEDRVREMEDKVRKQKRSMSPSTIVQHASEAAKIDNETLREQVTHLERKVNQLETQLEYARDSADKEEQAMRTRVAKYKDNETLLRRELMDVRTEVEGWKRTEAACKARIEELEEALRENAVALENARADIENLRAELNNLEGVQAGIATNAKADEEGLRRSAEKASFEEINQLKELLESSRVAKQEAVEQHQIVRQEAAQQVQDLKHTIETLEREKAELEQDLQKKVAELAAEHKANADSDRKSLHHEQSIIGNQRDSVLSNTSRSSREQGEEIAGLKYIIQELNRENAESTSRLKALELDKKALQEECDELREAMHILESNVNDELKQLDEESPLSAEDAQKSLKEARAKYEVELGQLRQKLKETEQKHARTVNELNKEVSELETLIESKIYREDELERELERYKDKLERASQRKHSKTNGDPVINNTSSAGVASGPPPTVPAPALGHQSKLSIDRTSEGEICEICEQPGHDIFTCDLLKGDMPSSNTRSSYTLSTTDSESSDLWCEDCETSGHTAADCPHSMEVF</sequence>
<name>A0AAV5A1D1_9AGAM</name>
<feature type="coiled-coil region" evidence="1">
    <location>
        <begin position="827"/>
        <end position="875"/>
    </location>
</feature>
<feature type="domain" description="CAP-Gly" evidence="3">
    <location>
        <begin position="201"/>
        <end position="246"/>
    </location>
</feature>
<feature type="compositionally biased region" description="Polar residues" evidence="2">
    <location>
        <begin position="80"/>
        <end position="104"/>
    </location>
</feature>
<feature type="compositionally biased region" description="Low complexity" evidence="2">
    <location>
        <begin position="145"/>
        <end position="160"/>
    </location>
</feature>
<keyword evidence="1" id="KW-0175">Coiled coil</keyword>
<feature type="region of interest" description="Disordered" evidence="2">
    <location>
        <begin position="740"/>
        <end position="759"/>
    </location>
</feature>
<dbReference type="AlphaFoldDB" id="A0AAV5A1D1"/>
<keyword evidence="5" id="KW-1185">Reference proteome</keyword>
<feature type="region of interest" description="Disordered" evidence="2">
    <location>
        <begin position="1141"/>
        <end position="1178"/>
    </location>
</feature>
<dbReference type="EMBL" id="BPWL01000001">
    <property type="protein sequence ID" value="GJJ06534.1"/>
    <property type="molecule type" value="Genomic_DNA"/>
</dbReference>
<feature type="compositionally biased region" description="Low complexity" evidence="2">
    <location>
        <begin position="110"/>
        <end position="131"/>
    </location>
</feature>
<dbReference type="Gene3D" id="4.10.60.10">
    <property type="entry name" value="Zinc finger, CCHC-type"/>
    <property type="match status" value="1"/>
</dbReference>
<dbReference type="PANTHER" id="PTHR23159">
    <property type="entry name" value="CENTROSOMAL PROTEIN 2"/>
    <property type="match status" value="1"/>
</dbReference>
<dbReference type="InterPro" id="IPR000938">
    <property type="entry name" value="CAP-Gly_domain"/>
</dbReference>
<evidence type="ECO:0000313" key="4">
    <source>
        <dbReference type="EMBL" id="GJJ06534.1"/>
    </source>
</evidence>
<evidence type="ECO:0000313" key="5">
    <source>
        <dbReference type="Proteomes" id="UP001050691"/>
    </source>
</evidence>
<feature type="region of interest" description="Disordered" evidence="2">
    <location>
        <begin position="1"/>
        <end position="187"/>
    </location>
</feature>
<dbReference type="PROSITE" id="PS00845">
    <property type="entry name" value="CAP_GLY_1"/>
    <property type="match status" value="1"/>
</dbReference>
<feature type="compositionally biased region" description="Low complexity" evidence="2">
    <location>
        <begin position="1"/>
        <end position="17"/>
    </location>
</feature>
<proteinExistence type="predicted"/>
<comment type="caution">
    <text evidence="4">The sequence shown here is derived from an EMBL/GenBank/DDBJ whole genome shotgun (WGS) entry which is preliminary data.</text>
</comment>
<dbReference type="PROSITE" id="PS50245">
    <property type="entry name" value="CAP_GLY_2"/>
    <property type="match status" value="1"/>
</dbReference>
<feature type="compositionally biased region" description="Polar residues" evidence="2">
    <location>
        <begin position="134"/>
        <end position="144"/>
    </location>
</feature>
<dbReference type="Gene3D" id="2.30.30.190">
    <property type="entry name" value="CAP Gly-rich-like domain"/>
    <property type="match status" value="1"/>
</dbReference>
<protein>
    <recommendedName>
        <fullName evidence="3">CAP-Gly domain-containing protein</fullName>
    </recommendedName>
</protein>
<feature type="compositionally biased region" description="Polar residues" evidence="2">
    <location>
        <begin position="983"/>
        <end position="997"/>
    </location>
</feature>
<feature type="compositionally biased region" description="Polar residues" evidence="2">
    <location>
        <begin position="369"/>
        <end position="390"/>
    </location>
</feature>
<feature type="compositionally biased region" description="Polar residues" evidence="2">
    <location>
        <begin position="306"/>
        <end position="320"/>
    </location>
</feature>
<accession>A0AAV5A1D1</accession>
<reference evidence="4" key="1">
    <citation type="submission" date="2021-10" db="EMBL/GenBank/DDBJ databases">
        <title>De novo Genome Assembly of Clathrus columnatus (Basidiomycota, Fungi) Using Illumina and Nanopore Sequence Data.</title>
        <authorList>
            <person name="Ogiso-Tanaka E."/>
            <person name="Itagaki H."/>
            <person name="Hosoya T."/>
            <person name="Hosaka K."/>
        </authorList>
    </citation>
    <scope>NUCLEOTIDE SEQUENCE</scope>
    <source>
        <strain evidence="4">MO-923</strain>
    </source>
</reference>
<feature type="compositionally biased region" description="Low complexity" evidence="2">
    <location>
        <begin position="548"/>
        <end position="558"/>
    </location>
</feature>
<dbReference type="Proteomes" id="UP001050691">
    <property type="component" value="Unassembled WGS sequence"/>
</dbReference>
<dbReference type="SMART" id="SM01052">
    <property type="entry name" value="CAP_GLY"/>
    <property type="match status" value="1"/>
</dbReference>
<feature type="region of interest" description="Disordered" evidence="2">
    <location>
        <begin position="273"/>
        <end position="352"/>
    </location>
</feature>
<dbReference type="SUPFAM" id="SSF74924">
    <property type="entry name" value="Cap-Gly domain"/>
    <property type="match status" value="1"/>
</dbReference>
<dbReference type="InterPro" id="IPR036859">
    <property type="entry name" value="CAP-Gly_dom_sf"/>
</dbReference>
<organism evidence="4 5">
    <name type="scientific">Clathrus columnatus</name>
    <dbReference type="NCBI Taxonomy" id="1419009"/>
    <lineage>
        <taxon>Eukaryota</taxon>
        <taxon>Fungi</taxon>
        <taxon>Dikarya</taxon>
        <taxon>Basidiomycota</taxon>
        <taxon>Agaricomycotina</taxon>
        <taxon>Agaricomycetes</taxon>
        <taxon>Phallomycetidae</taxon>
        <taxon>Phallales</taxon>
        <taxon>Clathraceae</taxon>
        <taxon>Clathrus</taxon>
    </lineage>
</organism>
<dbReference type="Pfam" id="PF01302">
    <property type="entry name" value="CAP_GLY"/>
    <property type="match status" value="1"/>
</dbReference>
<feature type="region of interest" description="Disordered" evidence="2">
    <location>
        <begin position="369"/>
        <end position="517"/>
    </location>
</feature>
<feature type="compositionally biased region" description="Basic and acidic residues" evidence="2">
    <location>
        <begin position="165"/>
        <end position="187"/>
    </location>
</feature>